<evidence type="ECO:0000256" key="3">
    <source>
        <dbReference type="ARBA" id="ARBA00022722"/>
    </source>
</evidence>
<evidence type="ECO:0000256" key="7">
    <source>
        <dbReference type="ARBA" id="ARBA00022839"/>
    </source>
</evidence>
<evidence type="ECO:0000256" key="12">
    <source>
        <dbReference type="ARBA" id="ARBA00042677"/>
    </source>
</evidence>
<protein>
    <recommendedName>
        <fullName evidence="11">Protein artemis</fullName>
    </recommendedName>
    <alternativeName>
        <fullName evidence="12">DNA cross-link repair 1C protein</fullName>
    </alternativeName>
</protein>
<evidence type="ECO:0000256" key="13">
    <source>
        <dbReference type="SAM" id="MobiDB-lite"/>
    </source>
</evidence>
<sequence>MSTFGGKLLETSLDFIRIDDFQTRNFDGSAFFLSHFHSDHMRGLYSSEFIKLLVEDDNKMLYCSMFTKYMVLSKDRCCKIPMEKICAIEVNSTLVVQHNNRESVQVTAIPAGHCPGSVMFLFEQGKTCILYTGDFRIHPNDVKKIKALHDRSGMVKKIDTLYLDTTFCHTKYLTFPSRNQSLEDIVDLIASWLNEDCFNEVGIRYNSYHGLEPILILISQRIKERIWIADERSYANYAVIPELHDMLTSEKLSAKIHLCPVSSQGECQRCLRTGKFIKTIKPCAMSFNLQQLQKSRVKEDCNVVRVAYATHCSLEELIKIVSYLKPENTYPCVVPNNTSHEQVLENLQLSVLKLQTDEKENLLSCANESSDQESTSSSSWFQPTKMSYLSKLQTSNLSTTNSSDDSLSPITPPAKRRCSSQVNEAVSCSSVQSQVQDLTMNETDSSDSIEVIEEPLSQGDTIEDDSPPL</sequence>
<keyword evidence="4" id="KW-0255">Endonuclease</keyword>
<gene>
    <name evidence="15" type="ORF">g.26835</name>
    <name evidence="16" type="ORF">g.26836</name>
    <name evidence="17" type="ORF">g.26837</name>
    <name evidence="18" type="ORF">g.26838</name>
</gene>
<dbReference type="Gene3D" id="3.60.15.10">
    <property type="entry name" value="Ribonuclease Z/Hydroxyacylglutathione hydrolase-like"/>
    <property type="match status" value="1"/>
</dbReference>
<evidence type="ECO:0000256" key="11">
    <source>
        <dbReference type="ARBA" id="ARBA00039759"/>
    </source>
</evidence>
<dbReference type="Pfam" id="PF07522">
    <property type="entry name" value="DRMBL"/>
    <property type="match status" value="1"/>
</dbReference>
<evidence type="ECO:0000313" key="15">
    <source>
        <dbReference type="EMBL" id="JAS70391.1"/>
    </source>
</evidence>
<keyword evidence="6" id="KW-0378">Hydrolase</keyword>
<reference evidence="18" key="1">
    <citation type="submission" date="2015-11" db="EMBL/GenBank/DDBJ databases">
        <title>De novo transcriptome assembly of four potential Pierce s Disease insect vectors from Arizona vineyards.</title>
        <authorList>
            <person name="Tassone E.E."/>
        </authorList>
    </citation>
    <scope>NUCLEOTIDE SEQUENCE</scope>
</reference>
<comment type="similarity">
    <text evidence="2">Belongs to the DNA repair metallo-beta-lactamase (DRMBL) family.</text>
</comment>
<keyword evidence="5" id="KW-0227">DNA damage</keyword>
<dbReference type="InterPro" id="IPR036866">
    <property type="entry name" value="RibonucZ/Hydroxyglut_hydro"/>
</dbReference>
<keyword evidence="10" id="KW-0539">Nucleus</keyword>
<name>A0A1B6J9C3_9HEMI</name>
<keyword evidence="3" id="KW-0540">Nuclease</keyword>
<evidence type="ECO:0000256" key="4">
    <source>
        <dbReference type="ARBA" id="ARBA00022759"/>
    </source>
</evidence>
<dbReference type="GO" id="GO:0036297">
    <property type="term" value="P:interstrand cross-link repair"/>
    <property type="evidence" value="ECO:0007669"/>
    <property type="project" value="TreeGrafter"/>
</dbReference>
<keyword evidence="8" id="KW-0233">DNA recombination</keyword>
<feature type="compositionally biased region" description="Acidic residues" evidence="13">
    <location>
        <begin position="444"/>
        <end position="453"/>
    </location>
</feature>
<dbReference type="EMBL" id="GECU01027925">
    <property type="protein sequence ID" value="JAS79781.1"/>
    <property type="molecule type" value="Transcribed_RNA"/>
</dbReference>
<evidence type="ECO:0000256" key="5">
    <source>
        <dbReference type="ARBA" id="ARBA00022763"/>
    </source>
</evidence>
<feature type="domain" description="DNA repair metallo-beta-lactamase" evidence="14">
    <location>
        <begin position="241"/>
        <end position="336"/>
    </location>
</feature>
<evidence type="ECO:0000256" key="2">
    <source>
        <dbReference type="ARBA" id="ARBA00010304"/>
    </source>
</evidence>
<dbReference type="GO" id="GO:0006310">
    <property type="term" value="P:DNA recombination"/>
    <property type="evidence" value="ECO:0007669"/>
    <property type="project" value="UniProtKB-KW"/>
</dbReference>
<evidence type="ECO:0000256" key="8">
    <source>
        <dbReference type="ARBA" id="ARBA00023172"/>
    </source>
</evidence>
<evidence type="ECO:0000256" key="1">
    <source>
        <dbReference type="ARBA" id="ARBA00004123"/>
    </source>
</evidence>
<evidence type="ECO:0000256" key="9">
    <source>
        <dbReference type="ARBA" id="ARBA00023204"/>
    </source>
</evidence>
<evidence type="ECO:0000256" key="6">
    <source>
        <dbReference type="ARBA" id="ARBA00022801"/>
    </source>
</evidence>
<feature type="region of interest" description="Disordered" evidence="13">
    <location>
        <begin position="396"/>
        <end position="469"/>
    </location>
</feature>
<evidence type="ECO:0000259" key="14">
    <source>
        <dbReference type="Pfam" id="PF07522"/>
    </source>
</evidence>
<evidence type="ECO:0000313" key="16">
    <source>
        <dbReference type="EMBL" id="JAS79781.1"/>
    </source>
</evidence>
<evidence type="ECO:0000313" key="17">
    <source>
        <dbReference type="EMBL" id="JAS90901.1"/>
    </source>
</evidence>
<dbReference type="GO" id="GO:0000723">
    <property type="term" value="P:telomere maintenance"/>
    <property type="evidence" value="ECO:0007669"/>
    <property type="project" value="TreeGrafter"/>
</dbReference>
<dbReference type="GO" id="GO:0004519">
    <property type="term" value="F:endonuclease activity"/>
    <property type="evidence" value="ECO:0007669"/>
    <property type="project" value="UniProtKB-KW"/>
</dbReference>
<dbReference type="GO" id="GO:0035312">
    <property type="term" value="F:5'-3' DNA exonuclease activity"/>
    <property type="evidence" value="ECO:0007669"/>
    <property type="project" value="TreeGrafter"/>
</dbReference>
<dbReference type="EMBL" id="GECU01016805">
    <property type="protein sequence ID" value="JAS90901.1"/>
    <property type="molecule type" value="Transcribed_RNA"/>
</dbReference>
<comment type="subcellular location">
    <subcellularLocation>
        <location evidence="1">Nucleus</location>
    </subcellularLocation>
</comment>
<dbReference type="GO" id="GO:0006303">
    <property type="term" value="P:double-strand break repair via nonhomologous end joining"/>
    <property type="evidence" value="ECO:0007669"/>
    <property type="project" value="TreeGrafter"/>
</dbReference>
<dbReference type="SUPFAM" id="SSF56281">
    <property type="entry name" value="Metallo-hydrolase/oxidoreductase"/>
    <property type="match status" value="1"/>
</dbReference>
<feature type="compositionally biased region" description="Low complexity" evidence="13">
    <location>
        <begin position="426"/>
        <end position="436"/>
    </location>
</feature>
<dbReference type="AlphaFoldDB" id="A0A1B6J9C3"/>
<dbReference type="PANTHER" id="PTHR23240:SF8">
    <property type="entry name" value="PROTEIN ARTEMIS"/>
    <property type="match status" value="1"/>
</dbReference>
<feature type="compositionally biased region" description="Low complexity" evidence="13">
    <location>
        <begin position="396"/>
        <end position="408"/>
    </location>
</feature>
<dbReference type="PANTHER" id="PTHR23240">
    <property type="entry name" value="DNA CROSS-LINK REPAIR PROTEIN PSO2/SNM1-RELATED"/>
    <property type="match status" value="1"/>
</dbReference>
<dbReference type="GO" id="GO:0003684">
    <property type="term" value="F:damaged DNA binding"/>
    <property type="evidence" value="ECO:0007669"/>
    <property type="project" value="TreeGrafter"/>
</dbReference>
<keyword evidence="9" id="KW-0234">DNA repair</keyword>
<proteinExistence type="inferred from homology"/>
<dbReference type="Gene3D" id="3.40.50.12650">
    <property type="match status" value="1"/>
</dbReference>
<organism evidence="18">
    <name type="scientific">Homalodisca liturata</name>
    <dbReference type="NCBI Taxonomy" id="320908"/>
    <lineage>
        <taxon>Eukaryota</taxon>
        <taxon>Metazoa</taxon>
        <taxon>Ecdysozoa</taxon>
        <taxon>Arthropoda</taxon>
        <taxon>Hexapoda</taxon>
        <taxon>Insecta</taxon>
        <taxon>Pterygota</taxon>
        <taxon>Neoptera</taxon>
        <taxon>Paraneoptera</taxon>
        <taxon>Hemiptera</taxon>
        <taxon>Auchenorrhyncha</taxon>
        <taxon>Membracoidea</taxon>
        <taxon>Cicadellidae</taxon>
        <taxon>Cicadellinae</taxon>
        <taxon>Proconiini</taxon>
        <taxon>Homalodisca</taxon>
    </lineage>
</organism>
<dbReference type="EMBL" id="GECU01011934">
    <property type="protein sequence ID" value="JAS95772.1"/>
    <property type="molecule type" value="Transcribed_RNA"/>
</dbReference>
<evidence type="ECO:0000256" key="10">
    <source>
        <dbReference type="ARBA" id="ARBA00023242"/>
    </source>
</evidence>
<dbReference type="InterPro" id="IPR011084">
    <property type="entry name" value="DRMBL"/>
</dbReference>
<dbReference type="GO" id="GO:0005634">
    <property type="term" value="C:nucleus"/>
    <property type="evidence" value="ECO:0007669"/>
    <property type="project" value="UniProtKB-SubCell"/>
</dbReference>
<accession>A0A1B6J9C3</accession>
<dbReference type="EMBL" id="GECU01037315">
    <property type="protein sequence ID" value="JAS70391.1"/>
    <property type="molecule type" value="Transcribed_RNA"/>
</dbReference>
<evidence type="ECO:0000313" key="18">
    <source>
        <dbReference type="EMBL" id="JAS95772.1"/>
    </source>
</evidence>
<keyword evidence="7" id="KW-0269">Exonuclease</keyword>